<proteinExistence type="predicted"/>
<evidence type="ECO:0000259" key="1">
    <source>
        <dbReference type="Pfam" id="PF02852"/>
    </source>
</evidence>
<dbReference type="AlphaFoldDB" id="A0A1C0ADI2"/>
<dbReference type="SUPFAM" id="SSF55424">
    <property type="entry name" value="FAD/NAD-linked reductases, dimerisation (C-terminal) domain"/>
    <property type="match status" value="1"/>
</dbReference>
<evidence type="ECO:0000313" key="3">
    <source>
        <dbReference type="Proteomes" id="UP000093514"/>
    </source>
</evidence>
<dbReference type="Pfam" id="PF02852">
    <property type="entry name" value="Pyr_redox_dim"/>
    <property type="match status" value="1"/>
</dbReference>
<comment type="caution">
    <text evidence="2">The sequence shown here is derived from an EMBL/GenBank/DDBJ whole genome shotgun (WGS) entry which is preliminary data.</text>
</comment>
<dbReference type="Proteomes" id="UP000093514">
    <property type="component" value="Unassembled WGS sequence"/>
</dbReference>
<protein>
    <recommendedName>
        <fullName evidence="1">Pyridine nucleotide-disulphide oxidoreductase dimerisation domain-containing protein</fullName>
    </recommendedName>
</protein>
<dbReference type="InterPro" id="IPR036188">
    <property type="entry name" value="FAD/NAD-bd_sf"/>
</dbReference>
<name>A0A1C0ADI2_9FIRM</name>
<accession>A0A1C0ADI2</accession>
<dbReference type="InterPro" id="IPR004099">
    <property type="entry name" value="Pyr_nucl-diS_OxRdtase_dimer"/>
</dbReference>
<dbReference type="Gene3D" id="3.50.50.60">
    <property type="entry name" value="FAD/NAD(P)-binding domain"/>
    <property type="match status" value="1"/>
</dbReference>
<dbReference type="RefSeq" id="WP_068714282.1">
    <property type="nucleotide sequence ID" value="NZ_LWDV01000002.1"/>
</dbReference>
<reference evidence="2" key="2">
    <citation type="submission" date="2016-08" db="EMBL/GenBank/DDBJ databases">
        <title>Orenia metallireducens sp. nov. strain Z6, a Novel Metal-reducing Firmicute from the Deep Subsurface.</title>
        <authorList>
            <person name="Maxim B.I."/>
            <person name="Kenneth K."/>
            <person name="Flynn T.M."/>
            <person name="Oloughlin E.J."/>
            <person name="Locke R.A."/>
            <person name="Weber J.R."/>
            <person name="Egan S.M."/>
            <person name="Mackie R.I."/>
            <person name="Cann I.K."/>
        </authorList>
    </citation>
    <scope>NUCLEOTIDE SEQUENCE [LARGE SCALE GENOMIC DNA]</scope>
    <source>
        <strain evidence="2">Z6</strain>
    </source>
</reference>
<reference evidence="2" key="1">
    <citation type="submission" date="2016-07" db="EMBL/GenBank/DDBJ databases">
        <authorList>
            <person name="Dong Y."/>
            <person name="Sanford R.A."/>
            <person name="Fouke B.W."/>
        </authorList>
    </citation>
    <scope>NUCLEOTIDE SEQUENCE</scope>
    <source>
        <strain evidence="2">Z6</strain>
    </source>
</reference>
<feature type="domain" description="Pyridine nucleotide-disulphide oxidoreductase dimerisation" evidence="1">
    <location>
        <begin position="4"/>
        <end position="52"/>
    </location>
</feature>
<sequence>MLIKNTTKLLGVQIIGKKGVDKRIDVFATAISYGVKAEDLFYLDLAYSPPFSTTKDLVMYTGMILDNNLNQGVKTITPQELVERKNDGMVKTFKL</sequence>
<dbReference type="InterPro" id="IPR016156">
    <property type="entry name" value="FAD/NAD-linked_Rdtase_dimer_sf"/>
</dbReference>
<evidence type="ECO:0000313" key="2">
    <source>
        <dbReference type="EMBL" id="OCL28763.1"/>
    </source>
</evidence>
<organism evidence="2 3">
    <name type="scientific">Orenia metallireducens</name>
    <dbReference type="NCBI Taxonomy" id="1413210"/>
    <lineage>
        <taxon>Bacteria</taxon>
        <taxon>Bacillati</taxon>
        <taxon>Bacillota</taxon>
        <taxon>Clostridia</taxon>
        <taxon>Halanaerobiales</taxon>
        <taxon>Halobacteroidaceae</taxon>
        <taxon>Orenia</taxon>
    </lineage>
</organism>
<dbReference type="EMBL" id="LWDV01000002">
    <property type="protein sequence ID" value="OCL28763.1"/>
    <property type="molecule type" value="Genomic_DNA"/>
</dbReference>
<keyword evidence="3" id="KW-1185">Reference proteome</keyword>
<gene>
    <name evidence="2" type="ORF">U472_00145</name>
</gene>